<comment type="caution">
    <text evidence="1">The sequence shown here is derived from an EMBL/GenBank/DDBJ whole genome shotgun (WGS) entry which is preliminary data.</text>
</comment>
<name>A0ABR2CIV3_9ROSI</name>
<gene>
    <name evidence="1" type="ORF">V6N12_025557</name>
</gene>
<sequence>MDFHIWLLTNLDSECFATDENGEWKILFDVVLWSVWRNRNLLVFDPNNAGHDSILLTSRRVVNEHRMAMDSQLMASHIVMTNTQVTVRWRPLELLEREWLVEILHIPRGANWVADGMAKIG</sequence>
<evidence type="ECO:0000313" key="2">
    <source>
        <dbReference type="Proteomes" id="UP001472677"/>
    </source>
</evidence>
<accession>A0ABR2CIV3</accession>
<dbReference type="EMBL" id="JBBPBM010000051">
    <property type="protein sequence ID" value="KAK8519522.1"/>
    <property type="molecule type" value="Genomic_DNA"/>
</dbReference>
<dbReference type="Proteomes" id="UP001472677">
    <property type="component" value="Unassembled WGS sequence"/>
</dbReference>
<evidence type="ECO:0000313" key="1">
    <source>
        <dbReference type="EMBL" id="KAK8519522.1"/>
    </source>
</evidence>
<protein>
    <submittedName>
        <fullName evidence="1">Uncharacterized protein</fullName>
    </submittedName>
</protein>
<organism evidence="1 2">
    <name type="scientific">Hibiscus sabdariffa</name>
    <name type="common">roselle</name>
    <dbReference type="NCBI Taxonomy" id="183260"/>
    <lineage>
        <taxon>Eukaryota</taxon>
        <taxon>Viridiplantae</taxon>
        <taxon>Streptophyta</taxon>
        <taxon>Embryophyta</taxon>
        <taxon>Tracheophyta</taxon>
        <taxon>Spermatophyta</taxon>
        <taxon>Magnoliopsida</taxon>
        <taxon>eudicotyledons</taxon>
        <taxon>Gunneridae</taxon>
        <taxon>Pentapetalae</taxon>
        <taxon>rosids</taxon>
        <taxon>malvids</taxon>
        <taxon>Malvales</taxon>
        <taxon>Malvaceae</taxon>
        <taxon>Malvoideae</taxon>
        <taxon>Hibiscus</taxon>
    </lineage>
</organism>
<keyword evidence="2" id="KW-1185">Reference proteome</keyword>
<proteinExistence type="predicted"/>
<reference evidence="1 2" key="1">
    <citation type="journal article" date="2024" name="G3 (Bethesda)">
        <title>Genome assembly of Hibiscus sabdariffa L. provides insights into metabolisms of medicinal natural products.</title>
        <authorList>
            <person name="Kim T."/>
        </authorList>
    </citation>
    <scope>NUCLEOTIDE SEQUENCE [LARGE SCALE GENOMIC DNA]</scope>
    <source>
        <strain evidence="1">TK-2024</strain>
        <tissue evidence="1">Old leaves</tissue>
    </source>
</reference>